<proteinExistence type="inferred from homology"/>
<dbReference type="EMBL" id="HBDX01001328">
    <property type="protein sequence ID" value="CAD8220440.1"/>
    <property type="molecule type" value="Transcribed_RNA"/>
</dbReference>
<feature type="active site" evidence="5">
    <location>
        <position position="287"/>
    </location>
</feature>
<dbReference type="GO" id="GO:0005975">
    <property type="term" value="P:carbohydrate metabolic process"/>
    <property type="evidence" value="ECO:0007669"/>
    <property type="project" value="InterPro"/>
</dbReference>
<sequence length="660" mass="73811">MVVMGNKTAFERGVRAVIDNTRFDVDAHVSLFEMNIRVLGGLLSAHLLASDEATGFGIEWYEDELLELANDLGEAFLPAFETKTGIPYGAVNLKYGVEVNETTITSTAAGGSLILEFGTLSALTGDPRFRRVAEAALEALWDHRSDIGLVGAHIDIETGQWTQAEASVGAGIDSFYEYMLKSYILFGNERHLEIFEEAYAAVEAHVRLAPWYVEAGMMTGQLISSRYDSLMSFWPGLQALYGDIETATTTHDAFFQVWKHYGFTPEGFDVRTGAAIPGQKPYPLRPELIESTYLLYKATGDVTYIACGRDFLASLRLLKTNCGYAHMADVSTQKLVDKMESFFLSETLKYLYLLFDAALDRENIVDGGPYPYLFTTEAHILPLKPGIGARDNRGRPFRTFSSITTTAAKNTAASLVRSIVRGGSMVMKNMRDDDEPDKRTPDKFCLYHSLLWQIGLKPAPERPHNLTQRLEGLTGRPDGVRTFMSTVQEFFERMKRPDHRLAVRLGLSSLVSHEEDVIVASRLAVMLERTHKYLREVSDEYFDGRMCASVQEFRLIATSDTATNDTVEIVFKTKTSYQKASACVGKALIRVLGTLMHSYAYDIGSVYDCAVSQTTYIPYTDFEDPNASGDNVETDDEEERDYDDDDDDEYEPVVTEDDVL</sequence>
<feature type="active site" description="Proton donor" evidence="5">
    <location>
        <position position="33"/>
    </location>
</feature>
<keyword evidence="3" id="KW-0256">Endoplasmic reticulum</keyword>
<dbReference type="Gene3D" id="1.50.10.10">
    <property type="match status" value="1"/>
</dbReference>
<dbReference type="GO" id="GO:0016020">
    <property type="term" value="C:membrane"/>
    <property type="evidence" value="ECO:0007669"/>
    <property type="project" value="InterPro"/>
</dbReference>
<dbReference type="EC" id="3.2.1.-" evidence="7"/>
<feature type="region of interest" description="Disordered" evidence="8">
    <location>
        <begin position="620"/>
        <end position="660"/>
    </location>
</feature>
<dbReference type="InterPro" id="IPR001382">
    <property type="entry name" value="Glyco_hydro_47"/>
</dbReference>
<feature type="compositionally biased region" description="Acidic residues" evidence="8">
    <location>
        <begin position="632"/>
        <end position="660"/>
    </location>
</feature>
<keyword evidence="6" id="KW-0479">Metal-binding</keyword>
<dbReference type="GO" id="GO:0044322">
    <property type="term" value="C:endoplasmic reticulum quality control compartment"/>
    <property type="evidence" value="ECO:0007669"/>
    <property type="project" value="GOC"/>
</dbReference>
<accession>A0A7R9XPG6</accession>
<dbReference type="GO" id="GO:0005509">
    <property type="term" value="F:calcium ion binding"/>
    <property type="evidence" value="ECO:0007669"/>
    <property type="project" value="InterPro"/>
</dbReference>
<evidence type="ECO:0000256" key="3">
    <source>
        <dbReference type="ARBA" id="ARBA00022824"/>
    </source>
</evidence>
<feature type="active site" evidence="5">
    <location>
        <position position="173"/>
    </location>
</feature>
<evidence type="ECO:0000256" key="1">
    <source>
        <dbReference type="ARBA" id="ARBA00004240"/>
    </source>
</evidence>
<comment type="subcellular location">
    <subcellularLocation>
        <location evidence="1">Endoplasmic reticulum</location>
    </subcellularLocation>
</comment>
<dbReference type="InterPro" id="IPR012341">
    <property type="entry name" value="6hp_glycosidase-like_sf"/>
</dbReference>
<dbReference type="PRINTS" id="PR00747">
    <property type="entry name" value="GLYHDRLASE47"/>
</dbReference>
<feature type="binding site" evidence="6">
    <location>
        <position position="376"/>
    </location>
    <ligand>
        <name>Ca(2+)</name>
        <dbReference type="ChEBI" id="CHEBI:29108"/>
    </ligand>
</feature>
<evidence type="ECO:0000256" key="8">
    <source>
        <dbReference type="SAM" id="MobiDB-lite"/>
    </source>
</evidence>
<evidence type="ECO:0000256" key="2">
    <source>
        <dbReference type="ARBA" id="ARBA00007658"/>
    </source>
</evidence>
<evidence type="ECO:0000256" key="5">
    <source>
        <dbReference type="PIRSR" id="PIRSR601382-1"/>
    </source>
</evidence>
<dbReference type="PANTHER" id="PTHR45679">
    <property type="entry name" value="ER DEGRADATION-ENHANCING ALPHA-MANNOSIDASE-LIKE PROTEIN 2"/>
    <property type="match status" value="1"/>
</dbReference>
<dbReference type="GO" id="GO:0004571">
    <property type="term" value="F:mannosyl-oligosaccharide 1,2-alpha-mannosidase activity"/>
    <property type="evidence" value="ECO:0007669"/>
    <property type="project" value="InterPro"/>
</dbReference>
<evidence type="ECO:0000256" key="6">
    <source>
        <dbReference type="PIRSR" id="PIRSR601382-2"/>
    </source>
</evidence>
<comment type="similarity">
    <text evidence="2 7">Belongs to the glycosyl hydrolase 47 family.</text>
</comment>
<evidence type="ECO:0000256" key="7">
    <source>
        <dbReference type="RuleBase" id="RU361193"/>
    </source>
</evidence>
<dbReference type="SUPFAM" id="SSF48225">
    <property type="entry name" value="Seven-hairpin glycosidases"/>
    <property type="match status" value="1"/>
</dbReference>
<organism evidence="9">
    <name type="scientific">Ostreococcus sp. 'lucimarinus'</name>
    <dbReference type="NCBI Taxonomy" id="242159"/>
    <lineage>
        <taxon>Eukaryota</taxon>
        <taxon>Viridiplantae</taxon>
        <taxon>Chlorophyta</taxon>
        <taxon>Mamiellophyceae</taxon>
        <taxon>Mamiellales</taxon>
        <taxon>Bathycoccaceae</taxon>
        <taxon>Ostreococcus</taxon>
    </lineage>
</organism>
<dbReference type="InterPro" id="IPR044674">
    <property type="entry name" value="EDEM1/2/3"/>
</dbReference>
<comment type="cofactor">
    <cofactor evidence="6">
        <name>Ca(2+)</name>
        <dbReference type="ChEBI" id="CHEBI:29108"/>
    </cofactor>
</comment>
<evidence type="ECO:0000256" key="4">
    <source>
        <dbReference type="ARBA" id="ARBA00023180"/>
    </source>
</evidence>
<feature type="active site" description="Proton donor" evidence="5">
    <location>
        <position position="266"/>
    </location>
</feature>
<protein>
    <recommendedName>
        <fullName evidence="7">alpha-1,2-Mannosidase</fullName>
        <ecNumber evidence="7">3.2.1.-</ecNumber>
    </recommendedName>
</protein>
<keyword evidence="4" id="KW-0325">Glycoprotein</keyword>
<keyword evidence="7" id="KW-0326">Glycosidase</keyword>
<dbReference type="GO" id="GO:1904380">
    <property type="term" value="P:endoplasmic reticulum mannose trimming"/>
    <property type="evidence" value="ECO:0007669"/>
    <property type="project" value="InterPro"/>
</dbReference>
<dbReference type="Pfam" id="PF01532">
    <property type="entry name" value="Glyco_hydro_47"/>
    <property type="match status" value="1"/>
</dbReference>
<gene>
    <name evidence="9" type="ORF">OLUC0939_LOCUS1159</name>
</gene>
<dbReference type="PANTHER" id="PTHR45679:SF6">
    <property type="entry name" value="ER DEGRADATION-ENHANCING ALPHA-MANNOSIDASE-LIKE PROTEIN 2"/>
    <property type="match status" value="1"/>
</dbReference>
<name>A0A7R9XPG6_9CHLO</name>
<dbReference type="AlphaFoldDB" id="A0A7R9XPG6"/>
<keyword evidence="6" id="KW-0106">Calcium</keyword>
<keyword evidence="7" id="KW-0378">Hydrolase</keyword>
<dbReference type="InterPro" id="IPR036026">
    <property type="entry name" value="Seven-hairpin_glycosidases"/>
</dbReference>
<reference evidence="9" key="1">
    <citation type="submission" date="2021-01" db="EMBL/GenBank/DDBJ databases">
        <authorList>
            <person name="Corre E."/>
            <person name="Pelletier E."/>
            <person name="Niang G."/>
            <person name="Scheremetjew M."/>
            <person name="Finn R."/>
            <person name="Kale V."/>
            <person name="Holt S."/>
            <person name="Cochrane G."/>
            <person name="Meng A."/>
            <person name="Brown T."/>
            <person name="Cohen L."/>
        </authorList>
    </citation>
    <scope>NUCLEOTIDE SEQUENCE</scope>
    <source>
        <strain evidence="9">Clade-A-BCC118000</strain>
    </source>
</reference>
<evidence type="ECO:0000313" key="9">
    <source>
        <dbReference type="EMBL" id="CAD8220440.1"/>
    </source>
</evidence>